<feature type="compositionally biased region" description="Polar residues" evidence="5">
    <location>
        <begin position="65"/>
        <end position="88"/>
    </location>
</feature>
<evidence type="ECO:0000313" key="7">
    <source>
        <dbReference type="EMBL" id="KAK0550921.1"/>
    </source>
</evidence>
<feature type="region of interest" description="Disordered" evidence="5">
    <location>
        <begin position="33"/>
        <end position="119"/>
    </location>
</feature>
<dbReference type="PROSITE" id="PS50048">
    <property type="entry name" value="ZN2_CY6_FUNGAL_2"/>
    <property type="match status" value="1"/>
</dbReference>
<dbReference type="CDD" id="cd00067">
    <property type="entry name" value="GAL4"/>
    <property type="match status" value="1"/>
</dbReference>
<gene>
    <name evidence="7" type="primary">GIN1_3</name>
    <name evidence="7" type="ORF">OC846_003491</name>
</gene>
<evidence type="ECO:0000256" key="2">
    <source>
        <dbReference type="ARBA" id="ARBA00023125"/>
    </source>
</evidence>
<dbReference type="PANTHER" id="PTHR31069">
    <property type="entry name" value="OLEATE-ACTIVATED TRANSCRIPTION FACTOR 1-RELATED"/>
    <property type="match status" value="1"/>
</dbReference>
<feature type="compositionally biased region" description="Polar residues" evidence="5">
    <location>
        <begin position="557"/>
        <end position="574"/>
    </location>
</feature>
<keyword evidence="8" id="KW-1185">Reference proteome</keyword>
<feature type="compositionally biased region" description="Polar residues" evidence="5">
    <location>
        <begin position="37"/>
        <end position="58"/>
    </location>
</feature>
<dbReference type="PANTHER" id="PTHR31069:SF12">
    <property type="entry name" value="TRANSCRIPTION FACTOR DOMAIN-CONTAINING PROTEIN"/>
    <property type="match status" value="1"/>
</dbReference>
<evidence type="ECO:0000256" key="3">
    <source>
        <dbReference type="ARBA" id="ARBA00023163"/>
    </source>
</evidence>
<evidence type="ECO:0000256" key="5">
    <source>
        <dbReference type="SAM" id="MobiDB-lite"/>
    </source>
</evidence>
<dbReference type="PROSITE" id="PS00463">
    <property type="entry name" value="ZN2_CY6_FUNGAL_1"/>
    <property type="match status" value="1"/>
</dbReference>
<evidence type="ECO:0000259" key="6">
    <source>
        <dbReference type="PROSITE" id="PS50048"/>
    </source>
</evidence>
<keyword evidence="2" id="KW-0238">DNA-binding</keyword>
<dbReference type="GO" id="GO:0005634">
    <property type="term" value="C:nucleus"/>
    <property type="evidence" value="ECO:0007669"/>
    <property type="project" value="TreeGrafter"/>
</dbReference>
<reference evidence="7" key="1">
    <citation type="journal article" date="2023" name="PhytoFront">
        <title>Draft Genome Resources of Seven Strains of Tilletia horrida, Causal Agent of Kernel Smut of Rice.</title>
        <authorList>
            <person name="Khanal S."/>
            <person name="Antony Babu S."/>
            <person name="Zhou X.G."/>
        </authorList>
    </citation>
    <scope>NUCLEOTIDE SEQUENCE</scope>
    <source>
        <strain evidence="7">TX6</strain>
    </source>
</reference>
<feature type="compositionally biased region" description="Polar residues" evidence="5">
    <location>
        <begin position="507"/>
        <end position="537"/>
    </location>
</feature>
<dbReference type="InterPro" id="IPR050675">
    <property type="entry name" value="OAF3"/>
</dbReference>
<dbReference type="SMART" id="SM00066">
    <property type="entry name" value="GAL4"/>
    <property type="match status" value="1"/>
</dbReference>
<proteinExistence type="predicted"/>
<evidence type="ECO:0000313" key="8">
    <source>
        <dbReference type="Proteomes" id="UP001176517"/>
    </source>
</evidence>
<name>A0AAN6JXX5_9BASI</name>
<feature type="compositionally biased region" description="Polar residues" evidence="5">
    <location>
        <begin position="601"/>
        <end position="610"/>
    </location>
</feature>
<dbReference type="EMBL" id="JAPDMZ010000085">
    <property type="protein sequence ID" value="KAK0550921.1"/>
    <property type="molecule type" value="Genomic_DNA"/>
</dbReference>
<dbReference type="GO" id="GO:0008270">
    <property type="term" value="F:zinc ion binding"/>
    <property type="evidence" value="ECO:0007669"/>
    <property type="project" value="InterPro"/>
</dbReference>
<evidence type="ECO:0000256" key="4">
    <source>
        <dbReference type="ARBA" id="ARBA00023242"/>
    </source>
</evidence>
<dbReference type="Proteomes" id="UP001176517">
    <property type="component" value="Unassembled WGS sequence"/>
</dbReference>
<feature type="domain" description="Zn(2)-C6 fungal-type" evidence="6">
    <location>
        <begin position="152"/>
        <end position="181"/>
    </location>
</feature>
<feature type="region of interest" description="Disordered" evidence="5">
    <location>
        <begin position="190"/>
        <end position="262"/>
    </location>
</feature>
<organism evidence="7 8">
    <name type="scientific">Tilletia horrida</name>
    <dbReference type="NCBI Taxonomy" id="155126"/>
    <lineage>
        <taxon>Eukaryota</taxon>
        <taxon>Fungi</taxon>
        <taxon>Dikarya</taxon>
        <taxon>Basidiomycota</taxon>
        <taxon>Ustilaginomycotina</taxon>
        <taxon>Exobasidiomycetes</taxon>
        <taxon>Tilletiales</taxon>
        <taxon>Tilletiaceae</taxon>
        <taxon>Tilletia</taxon>
    </lineage>
</organism>
<feature type="region of interest" description="Disordered" evidence="5">
    <location>
        <begin position="506"/>
        <end position="697"/>
    </location>
</feature>
<feature type="compositionally biased region" description="Polar residues" evidence="5">
    <location>
        <begin position="581"/>
        <end position="593"/>
    </location>
</feature>
<evidence type="ECO:0000256" key="1">
    <source>
        <dbReference type="ARBA" id="ARBA00023015"/>
    </source>
</evidence>
<protein>
    <submittedName>
        <fullName evidence="7">Gypsy retrotransposon integrase-like protein 1</fullName>
    </submittedName>
</protein>
<comment type="caution">
    <text evidence="7">The sequence shown here is derived from an EMBL/GenBank/DDBJ whole genome shotgun (WGS) entry which is preliminary data.</text>
</comment>
<dbReference type="GO" id="GO:0045944">
    <property type="term" value="P:positive regulation of transcription by RNA polymerase II"/>
    <property type="evidence" value="ECO:0007669"/>
    <property type="project" value="TreeGrafter"/>
</dbReference>
<accession>A0AAN6JXX5</accession>
<keyword evidence="3" id="KW-0804">Transcription</keyword>
<dbReference type="InterPro" id="IPR001138">
    <property type="entry name" value="Zn2Cys6_DnaBD"/>
</dbReference>
<sequence>MPLSLNASNVQTFYQQHQEIDVSGSPQVANALAEYINSWSQETDQGESVSQDQESTPRTPKGPGASSSSAQYGHASQSAGAEQPQGTAFNPAGGAHTSGQHGASAHGPGSQFTFPMPAQPPNNRIFVGLLPPATISKGPVASKRTKHRAVRACNRCRQGKQKCNGENPCIKCYTRGHDCVYDERPLKKPGLPVASKNRGPGGSTMISDAGKRKLDQIGPSPSSSRVVKVAKQELGTSAEQDKVLPHQQWSAPGPWAGPSQGSSIFTSNYTPWQGLEAERIAGSALPPVPASMVRSATQVSSGFTSCGSVNSIPIARQHPHLVRHPEAKPSLKVVIAHGTNSSVANPGFYSGAFGASSASTSSDQQPARAGLANEWWGQTPRPDPAQSGFGFVAVAQPHQFDSISPLSTPVVGTPTSDYHSVMSAPQTYPTLHAQAPLSHQSQQSHSQVVSHHPYQQQQHHYHAQLYASTATTHGYGPIFATAPPTRCISAPVSMSNSSMFHMPYEPTSVTSSAPSYNSGATSANQSTANGSVQQATAYWQRGPPSALHNMYQHPGPVSTSCDSNTARAGQTTDAPSPLTIAVSSNQSGLSASDWQKRSEGVGSSSQNGGKTDSEAVADDSASPKTEAGVDDDEAEQRDEAKIRGDVSGASGDGGKSTEGGADEAISQHQVDNGKDGEFDALTDADAPGSPVDTDDPN</sequence>
<keyword evidence="1" id="KW-0805">Transcription regulation</keyword>
<dbReference type="GO" id="GO:0000978">
    <property type="term" value="F:RNA polymerase II cis-regulatory region sequence-specific DNA binding"/>
    <property type="evidence" value="ECO:0007669"/>
    <property type="project" value="TreeGrafter"/>
</dbReference>
<dbReference type="Gene3D" id="4.10.240.10">
    <property type="entry name" value="Zn(2)-C6 fungal-type DNA-binding domain"/>
    <property type="match status" value="1"/>
</dbReference>
<dbReference type="InterPro" id="IPR036864">
    <property type="entry name" value="Zn2-C6_fun-type_DNA-bd_sf"/>
</dbReference>
<dbReference type="Pfam" id="PF00172">
    <property type="entry name" value="Zn_clus"/>
    <property type="match status" value="1"/>
</dbReference>
<keyword evidence="4" id="KW-0539">Nucleus</keyword>
<dbReference type="AlphaFoldDB" id="A0AAN6JXX5"/>
<dbReference type="SUPFAM" id="SSF57701">
    <property type="entry name" value="Zn2/Cys6 DNA-binding domain"/>
    <property type="match status" value="1"/>
</dbReference>
<dbReference type="GO" id="GO:0000981">
    <property type="term" value="F:DNA-binding transcription factor activity, RNA polymerase II-specific"/>
    <property type="evidence" value="ECO:0007669"/>
    <property type="project" value="InterPro"/>
</dbReference>